<comment type="similarity">
    <text evidence="1">Belongs to the LytR/CpsA/Psr (LCP) family.</text>
</comment>
<keyword evidence="4" id="KW-0472">Membrane</keyword>
<dbReference type="NCBIfam" id="TIGR00350">
    <property type="entry name" value="lytR_cpsA_psr"/>
    <property type="match status" value="1"/>
</dbReference>
<dbReference type="InterPro" id="IPR050922">
    <property type="entry name" value="LytR/CpsA/Psr_CW_biosynth"/>
</dbReference>
<protein>
    <submittedName>
        <fullName evidence="6">LCP family protein</fullName>
    </submittedName>
</protein>
<dbReference type="KEGG" id="ahal:FTX54_015290"/>
<dbReference type="EMBL" id="CP144914">
    <property type="protein sequence ID" value="WWD79739.1"/>
    <property type="molecule type" value="Genomic_DNA"/>
</dbReference>
<evidence type="ECO:0000313" key="7">
    <source>
        <dbReference type="Proteomes" id="UP000321816"/>
    </source>
</evidence>
<evidence type="ECO:0000256" key="1">
    <source>
        <dbReference type="ARBA" id="ARBA00006068"/>
    </source>
</evidence>
<dbReference type="OrthoDB" id="27330at2"/>
<keyword evidence="7" id="KW-1185">Reference proteome</keyword>
<name>A0A5C7FC18_9BACI</name>
<evidence type="ECO:0000259" key="5">
    <source>
        <dbReference type="Pfam" id="PF03816"/>
    </source>
</evidence>
<dbReference type="Pfam" id="PF03816">
    <property type="entry name" value="LytR_cpsA_psr"/>
    <property type="match status" value="1"/>
</dbReference>
<keyword evidence="2" id="KW-0812">Transmembrane</keyword>
<reference evidence="6 7" key="1">
    <citation type="submission" date="2024-01" db="EMBL/GenBank/DDBJ databases">
        <title>Complete Genome Sequence of Alkalicoccus halolimnae BZ-SZ-XJ29T, a Moderately Halophilic Bacterium Isolated from a Salt Lake.</title>
        <authorList>
            <person name="Zhao B."/>
        </authorList>
    </citation>
    <scope>NUCLEOTIDE SEQUENCE [LARGE SCALE GENOMIC DNA]</scope>
    <source>
        <strain evidence="6 7">BZ-SZ-XJ29</strain>
    </source>
</reference>
<gene>
    <name evidence="6" type="ORF">FTX54_015290</name>
</gene>
<keyword evidence="3" id="KW-0735">Signal-anchor</keyword>
<keyword evidence="4" id="KW-1133">Transmembrane helix</keyword>
<dbReference type="Proteomes" id="UP000321816">
    <property type="component" value="Chromosome"/>
</dbReference>
<dbReference type="PANTHER" id="PTHR33392:SF6">
    <property type="entry name" value="POLYISOPRENYL-TEICHOIC ACID--PEPTIDOGLYCAN TEICHOIC ACID TRANSFERASE TAGU"/>
    <property type="match status" value="1"/>
</dbReference>
<sequence length="320" mass="36512">MKKILYTFGVLIALVLLVGAGYAYYLYDSVQETVDSDMYVELERDRDKDEAEEEESKLEMDNREPLSFLLLGVDAEEAAQGLADTIMVVTVNPEDDSMKMVSLPRDLRLTIPGRDNPDKINHSYGYGGPDLIMDTVENYLDIPLDYFVTVNMNGFEEIIDALGGVSVDNSFAFEQNEFFFEEGEHELNGEEALAYARMRKEDPEGDIGRNSRQRQIVNSMIEEGAQLSSLSNAQGLLDALGNNVLTNLDFEKMRKLQQNYASARHDQETLELEVDNERIDGLWYILVEEEERERISEELKYHLDISDTKVANLEDDEENE</sequence>
<proteinExistence type="inferred from homology"/>
<evidence type="ECO:0000256" key="3">
    <source>
        <dbReference type="ARBA" id="ARBA00022968"/>
    </source>
</evidence>
<dbReference type="InterPro" id="IPR004474">
    <property type="entry name" value="LytR_CpsA_psr"/>
</dbReference>
<dbReference type="Gene3D" id="3.40.630.190">
    <property type="entry name" value="LCP protein"/>
    <property type="match status" value="1"/>
</dbReference>
<dbReference type="PANTHER" id="PTHR33392">
    <property type="entry name" value="POLYISOPRENYL-TEICHOIC ACID--PEPTIDOGLYCAN TEICHOIC ACID TRANSFERASE TAGU"/>
    <property type="match status" value="1"/>
</dbReference>
<dbReference type="GO" id="GO:0071555">
    <property type="term" value="P:cell wall organization"/>
    <property type="evidence" value="ECO:0007669"/>
    <property type="project" value="UniProtKB-KW"/>
</dbReference>
<feature type="domain" description="Cell envelope-related transcriptional attenuator" evidence="5">
    <location>
        <begin position="83"/>
        <end position="223"/>
    </location>
</feature>
<evidence type="ECO:0000313" key="6">
    <source>
        <dbReference type="EMBL" id="WWD79739.1"/>
    </source>
</evidence>
<evidence type="ECO:0000256" key="4">
    <source>
        <dbReference type="ARBA" id="ARBA00022989"/>
    </source>
</evidence>
<dbReference type="RefSeq" id="WP_147802793.1">
    <property type="nucleotide sequence ID" value="NZ_CP144914.1"/>
</dbReference>
<evidence type="ECO:0000256" key="2">
    <source>
        <dbReference type="ARBA" id="ARBA00022692"/>
    </source>
</evidence>
<accession>A0A5C7FC18</accession>
<organism evidence="6 7">
    <name type="scientific">Alkalicoccus halolimnae</name>
    <dbReference type="NCBI Taxonomy" id="1667239"/>
    <lineage>
        <taxon>Bacteria</taxon>
        <taxon>Bacillati</taxon>
        <taxon>Bacillota</taxon>
        <taxon>Bacilli</taxon>
        <taxon>Bacillales</taxon>
        <taxon>Bacillaceae</taxon>
        <taxon>Alkalicoccus</taxon>
    </lineage>
</organism>
<dbReference type="AlphaFoldDB" id="A0A5C7FC18"/>